<dbReference type="AlphaFoldDB" id="A0A7J7KCQ7"/>
<proteinExistence type="predicted"/>
<gene>
    <name evidence="1" type="ORF">EB796_005960</name>
</gene>
<name>A0A7J7KCQ7_BUGNE</name>
<sequence>MQKIDNKCETISLHSGVIRRLSRIPKDSSEEWYTERFTFNTCLQKRINLSIQIVKIKIRINEYMLMKSMKFQPKQYGKVTYTTN</sequence>
<keyword evidence="2" id="KW-1185">Reference proteome</keyword>
<dbReference type="EMBL" id="VXIV02000839">
    <property type="protein sequence ID" value="KAF6035724.1"/>
    <property type="molecule type" value="Genomic_DNA"/>
</dbReference>
<reference evidence="1" key="1">
    <citation type="submission" date="2020-06" db="EMBL/GenBank/DDBJ databases">
        <title>Draft genome of Bugula neritina, a colonial animal packing powerful symbionts and potential medicines.</title>
        <authorList>
            <person name="Rayko M."/>
        </authorList>
    </citation>
    <scope>NUCLEOTIDE SEQUENCE [LARGE SCALE GENOMIC DNA]</scope>
    <source>
        <strain evidence="1">Kwan_BN1</strain>
    </source>
</reference>
<dbReference type="Proteomes" id="UP000593567">
    <property type="component" value="Unassembled WGS sequence"/>
</dbReference>
<accession>A0A7J7KCQ7</accession>
<organism evidence="1 2">
    <name type="scientific">Bugula neritina</name>
    <name type="common">Brown bryozoan</name>
    <name type="synonym">Sertularia neritina</name>
    <dbReference type="NCBI Taxonomy" id="10212"/>
    <lineage>
        <taxon>Eukaryota</taxon>
        <taxon>Metazoa</taxon>
        <taxon>Spiralia</taxon>
        <taxon>Lophotrochozoa</taxon>
        <taxon>Bryozoa</taxon>
        <taxon>Gymnolaemata</taxon>
        <taxon>Cheilostomatida</taxon>
        <taxon>Flustrina</taxon>
        <taxon>Buguloidea</taxon>
        <taxon>Bugulidae</taxon>
        <taxon>Bugula</taxon>
    </lineage>
</organism>
<comment type="caution">
    <text evidence="1">The sequence shown here is derived from an EMBL/GenBank/DDBJ whole genome shotgun (WGS) entry which is preliminary data.</text>
</comment>
<protein>
    <submittedName>
        <fullName evidence="1">Uncharacterized protein</fullName>
    </submittedName>
</protein>
<evidence type="ECO:0000313" key="1">
    <source>
        <dbReference type="EMBL" id="KAF6035724.1"/>
    </source>
</evidence>
<evidence type="ECO:0000313" key="2">
    <source>
        <dbReference type="Proteomes" id="UP000593567"/>
    </source>
</evidence>